<sequence>MIKYIGSKRALLGHVTGAVRAALPDGGAVCDLFSGSARVGHALKGQGFRVWSNDHNAYAHTLATAYVQADRERWETQAQVILTELRAVTPEAGWFTKAFCEDARFFHPDNGARIDAMRARIEAMGLEPELKAVVLVALMEAADRVDSTAGLQMAYMKQWAPRALKPLELRLPDLRPGVAEGACRATQGDAVEIADQVEADLVYLDPPYNQHSYLANYHCWESLVLWDKPETYGIANKRIDVRTRKSPFNSRPGIGPALQSVVERLQTPNLIVSFNDEGYLSRDDLTAMLSARGHVQVVEIARPRYVGARIGIHNRKGEKVGAVGRLRNVEHLFVVTQKPLVLPVAA</sequence>
<keyword evidence="3 6" id="KW-0808">Transferase</keyword>
<comment type="catalytic activity">
    <reaction evidence="5">
        <text>a 2'-deoxyadenosine in DNA + S-adenosyl-L-methionine = an N(6)-methyl-2'-deoxyadenosine in DNA + S-adenosyl-L-homocysteine + H(+)</text>
        <dbReference type="Rhea" id="RHEA:15197"/>
        <dbReference type="Rhea" id="RHEA-COMP:12418"/>
        <dbReference type="Rhea" id="RHEA-COMP:12419"/>
        <dbReference type="ChEBI" id="CHEBI:15378"/>
        <dbReference type="ChEBI" id="CHEBI:57856"/>
        <dbReference type="ChEBI" id="CHEBI:59789"/>
        <dbReference type="ChEBI" id="CHEBI:90615"/>
        <dbReference type="ChEBI" id="CHEBI:90616"/>
        <dbReference type="EC" id="2.1.1.72"/>
    </reaction>
</comment>
<reference evidence="6 7" key="1">
    <citation type="submission" date="2020-08" db="EMBL/GenBank/DDBJ databases">
        <title>Functional genomics of gut bacteria from endangered species of beetles.</title>
        <authorList>
            <person name="Carlos-Shanley C."/>
        </authorList>
    </citation>
    <scope>NUCLEOTIDE SEQUENCE [LARGE SCALE GENOMIC DNA]</scope>
    <source>
        <strain evidence="6 7">S00123</strain>
    </source>
</reference>
<evidence type="ECO:0000256" key="3">
    <source>
        <dbReference type="ARBA" id="ARBA00022679"/>
    </source>
</evidence>
<gene>
    <name evidence="6" type="ORF">HNP32_003476</name>
</gene>
<keyword evidence="4" id="KW-0949">S-adenosyl-L-methionine</keyword>
<dbReference type="InterPro" id="IPR002052">
    <property type="entry name" value="DNA_methylase_N6_adenine_CS"/>
</dbReference>
<dbReference type="PROSITE" id="PS00092">
    <property type="entry name" value="N6_MTASE"/>
    <property type="match status" value="1"/>
</dbReference>
<evidence type="ECO:0000256" key="2">
    <source>
        <dbReference type="ARBA" id="ARBA00022603"/>
    </source>
</evidence>
<dbReference type="EMBL" id="JACHKY010000007">
    <property type="protein sequence ID" value="MBB4799716.1"/>
    <property type="molecule type" value="Genomic_DNA"/>
</dbReference>
<proteinExistence type="predicted"/>
<dbReference type="RefSeq" id="WP_184273517.1">
    <property type="nucleotide sequence ID" value="NZ_JACHKY010000007.1"/>
</dbReference>
<dbReference type="Pfam" id="PF02086">
    <property type="entry name" value="MethyltransfD12"/>
    <property type="match status" value="1"/>
</dbReference>
<dbReference type="InterPro" id="IPR029063">
    <property type="entry name" value="SAM-dependent_MTases_sf"/>
</dbReference>
<accession>A0A7W7ISG2</accession>
<dbReference type="PRINTS" id="PR00505">
    <property type="entry name" value="D12N6MTFRASE"/>
</dbReference>
<protein>
    <recommendedName>
        <fullName evidence="1">site-specific DNA-methyltransferase (adenine-specific)</fullName>
        <ecNumber evidence="1">2.1.1.72</ecNumber>
    </recommendedName>
</protein>
<dbReference type="GO" id="GO:0003676">
    <property type="term" value="F:nucleic acid binding"/>
    <property type="evidence" value="ECO:0007669"/>
    <property type="project" value="InterPro"/>
</dbReference>
<dbReference type="GO" id="GO:0032259">
    <property type="term" value="P:methylation"/>
    <property type="evidence" value="ECO:0007669"/>
    <property type="project" value="UniProtKB-KW"/>
</dbReference>
<dbReference type="Proteomes" id="UP000539957">
    <property type="component" value="Unassembled WGS sequence"/>
</dbReference>
<dbReference type="AlphaFoldDB" id="A0A7W7ISG2"/>
<dbReference type="InterPro" id="IPR012327">
    <property type="entry name" value="MeTrfase_D12"/>
</dbReference>
<evidence type="ECO:0000256" key="1">
    <source>
        <dbReference type="ARBA" id="ARBA00011900"/>
    </source>
</evidence>
<evidence type="ECO:0000256" key="5">
    <source>
        <dbReference type="ARBA" id="ARBA00047942"/>
    </source>
</evidence>
<evidence type="ECO:0000256" key="4">
    <source>
        <dbReference type="ARBA" id="ARBA00022691"/>
    </source>
</evidence>
<keyword evidence="7" id="KW-1185">Reference proteome</keyword>
<comment type="caution">
    <text evidence="6">The sequence shown here is derived from an EMBL/GenBank/DDBJ whole genome shotgun (WGS) entry which is preliminary data.</text>
</comment>
<evidence type="ECO:0000313" key="6">
    <source>
        <dbReference type="EMBL" id="MBB4799716.1"/>
    </source>
</evidence>
<dbReference type="GO" id="GO:0009007">
    <property type="term" value="F:site-specific DNA-methyltransferase (adenine-specific) activity"/>
    <property type="evidence" value="ECO:0007669"/>
    <property type="project" value="UniProtKB-EC"/>
</dbReference>
<keyword evidence="2 6" id="KW-0489">Methyltransferase</keyword>
<evidence type="ECO:0000313" key="7">
    <source>
        <dbReference type="Proteomes" id="UP000539957"/>
    </source>
</evidence>
<organism evidence="6 7">
    <name type="scientific">Brevundimonas bullata</name>
    <dbReference type="NCBI Taxonomy" id="13160"/>
    <lineage>
        <taxon>Bacteria</taxon>
        <taxon>Pseudomonadati</taxon>
        <taxon>Pseudomonadota</taxon>
        <taxon>Alphaproteobacteria</taxon>
        <taxon>Caulobacterales</taxon>
        <taxon>Caulobacteraceae</taxon>
        <taxon>Brevundimonas</taxon>
    </lineage>
</organism>
<dbReference type="GO" id="GO:0009307">
    <property type="term" value="P:DNA restriction-modification system"/>
    <property type="evidence" value="ECO:0007669"/>
    <property type="project" value="InterPro"/>
</dbReference>
<dbReference type="EC" id="2.1.1.72" evidence="1"/>
<name>A0A7W7ISG2_9CAUL</name>
<dbReference type="SUPFAM" id="SSF53335">
    <property type="entry name" value="S-adenosyl-L-methionine-dependent methyltransferases"/>
    <property type="match status" value="1"/>
</dbReference>